<reference evidence="11" key="1">
    <citation type="journal article" date="2019" name="Int. J. Syst. Evol. Microbiol.">
        <title>The Global Catalogue of Microorganisms (GCM) 10K type strain sequencing project: providing services to taxonomists for standard genome sequencing and annotation.</title>
        <authorList>
            <consortium name="The Broad Institute Genomics Platform"/>
            <consortium name="The Broad Institute Genome Sequencing Center for Infectious Disease"/>
            <person name="Wu L."/>
            <person name="Ma J."/>
        </authorList>
    </citation>
    <scope>NUCLEOTIDE SEQUENCE [LARGE SCALE GENOMIC DNA]</scope>
    <source>
        <strain evidence="11">CGMCC 1.3240</strain>
    </source>
</reference>
<comment type="caution">
    <text evidence="10">The sequence shown here is derived from an EMBL/GenBank/DDBJ whole genome shotgun (WGS) entry which is preliminary data.</text>
</comment>
<keyword evidence="11" id="KW-1185">Reference proteome</keyword>
<evidence type="ECO:0000256" key="6">
    <source>
        <dbReference type="ARBA" id="ARBA00022705"/>
    </source>
</evidence>
<keyword evidence="8" id="KW-0238">DNA-binding</keyword>
<dbReference type="Gene3D" id="3.70.10.10">
    <property type="match status" value="1"/>
</dbReference>
<name>A0ABW0VPN8_9BACL</name>
<evidence type="ECO:0000256" key="5">
    <source>
        <dbReference type="ARBA" id="ARBA00022695"/>
    </source>
</evidence>
<dbReference type="InterPro" id="IPR001001">
    <property type="entry name" value="DNA_polIII_beta"/>
</dbReference>
<feature type="domain" description="DNA polymerase III beta sliding clamp C-terminal" evidence="9">
    <location>
        <begin position="19"/>
        <end position="139"/>
    </location>
</feature>
<dbReference type="EMBL" id="JBHSOW010000007">
    <property type="protein sequence ID" value="MFC5647850.1"/>
    <property type="molecule type" value="Genomic_DNA"/>
</dbReference>
<sequence>MKHSGCWPVGFSRIPSFDRLAPSACSTVITVNSGSLLRTLQRVTLLAGESSLVRLRVTAGTRLELRSQTAEIGDVAEELPVDKIEVQGLSICFNGSCMRDILQAAADAAVQLSFAGPLKPIIIRLTDNRDALYILTPIRAHGQRYLNPTGS</sequence>
<comment type="subcellular location">
    <subcellularLocation>
        <location evidence="1">Cytoplasm</location>
    </subcellularLocation>
</comment>
<keyword evidence="7" id="KW-0239">DNA-directed DNA polymerase</keyword>
<dbReference type="InterPro" id="IPR022635">
    <property type="entry name" value="DNA_polIII_beta_C"/>
</dbReference>
<evidence type="ECO:0000313" key="10">
    <source>
        <dbReference type="EMBL" id="MFC5647850.1"/>
    </source>
</evidence>
<dbReference type="RefSeq" id="WP_379186331.1">
    <property type="nucleotide sequence ID" value="NZ_JBHSOW010000007.1"/>
</dbReference>
<dbReference type="Pfam" id="PF02768">
    <property type="entry name" value="DNA_pol3_beta_3"/>
    <property type="match status" value="1"/>
</dbReference>
<keyword evidence="5" id="KW-0548">Nucleotidyltransferase</keyword>
<dbReference type="Proteomes" id="UP001596047">
    <property type="component" value="Unassembled WGS sequence"/>
</dbReference>
<evidence type="ECO:0000256" key="4">
    <source>
        <dbReference type="ARBA" id="ARBA00022679"/>
    </source>
</evidence>
<organism evidence="10 11">
    <name type="scientific">Paenibacillus solisilvae</name>
    <dbReference type="NCBI Taxonomy" id="2486751"/>
    <lineage>
        <taxon>Bacteria</taxon>
        <taxon>Bacillati</taxon>
        <taxon>Bacillota</taxon>
        <taxon>Bacilli</taxon>
        <taxon>Bacillales</taxon>
        <taxon>Paenibacillaceae</taxon>
        <taxon>Paenibacillus</taxon>
    </lineage>
</organism>
<dbReference type="PANTHER" id="PTHR30478">
    <property type="entry name" value="DNA POLYMERASE III SUBUNIT BETA"/>
    <property type="match status" value="1"/>
</dbReference>
<keyword evidence="3" id="KW-0963">Cytoplasm</keyword>
<keyword evidence="4" id="KW-0808">Transferase</keyword>
<evidence type="ECO:0000256" key="1">
    <source>
        <dbReference type="ARBA" id="ARBA00004496"/>
    </source>
</evidence>
<evidence type="ECO:0000256" key="7">
    <source>
        <dbReference type="ARBA" id="ARBA00022932"/>
    </source>
</evidence>
<dbReference type="InterPro" id="IPR046938">
    <property type="entry name" value="DNA_clamp_sf"/>
</dbReference>
<evidence type="ECO:0000256" key="8">
    <source>
        <dbReference type="ARBA" id="ARBA00023125"/>
    </source>
</evidence>
<evidence type="ECO:0000256" key="3">
    <source>
        <dbReference type="ARBA" id="ARBA00022490"/>
    </source>
</evidence>
<evidence type="ECO:0000256" key="2">
    <source>
        <dbReference type="ARBA" id="ARBA00010752"/>
    </source>
</evidence>
<keyword evidence="6" id="KW-0235">DNA replication</keyword>
<protein>
    <recommendedName>
        <fullName evidence="9">DNA polymerase III beta sliding clamp C-terminal domain-containing protein</fullName>
    </recommendedName>
</protein>
<evidence type="ECO:0000313" key="11">
    <source>
        <dbReference type="Proteomes" id="UP001596047"/>
    </source>
</evidence>
<comment type="similarity">
    <text evidence="2">Belongs to the beta sliding clamp family.</text>
</comment>
<dbReference type="SUPFAM" id="SSF55979">
    <property type="entry name" value="DNA clamp"/>
    <property type="match status" value="1"/>
</dbReference>
<dbReference type="PANTHER" id="PTHR30478:SF0">
    <property type="entry name" value="BETA SLIDING CLAMP"/>
    <property type="match status" value="1"/>
</dbReference>
<gene>
    <name evidence="10" type="ORF">ACFPYJ_01705</name>
</gene>
<accession>A0ABW0VPN8</accession>
<proteinExistence type="inferred from homology"/>
<evidence type="ECO:0000259" key="9">
    <source>
        <dbReference type="Pfam" id="PF02768"/>
    </source>
</evidence>